<evidence type="ECO:0000313" key="1">
    <source>
        <dbReference type="EMBL" id="KAI5647873.1"/>
    </source>
</evidence>
<organism evidence="1 2">
    <name type="scientific">Catharanthus roseus</name>
    <name type="common">Madagascar periwinkle</name>
    <name type="synonym">Vinca rosea</name>
    <dbReference type="NCBI Taxonomy" id="4058"/>
    <lineage>
        <taxon>Eukaryota</taxon>
        <taxon>Viridiplantae</taxon>
        <taxon>Streptophyta</taxon>
        <taxon>Embryophyta</taxon>
        <taxon>Tracheophyta</taxon>
        <taxon>Spermatophyta</taxon>
        <taxon>Magnoliopsida</taxon>
        <taxon>eudicotyledons</taxon>
        <taxon>Gunneridae</taxon>
        <taxon>Pentapetalae</taxon>
        <taxon>asterids</taxon>
        <taxon>lamiids</taxon>
        <taxon>Gentianales</taxon>
        <taxon>Apocynaceae</taxon>
        <taxon>Rauvolfioideae</taxon>
        <taxon>Vinceae</taxon>
        <taxon>Catharanthinae</taxon>
        <taxon>Catharanthus</taxon>
    </lineage>
</organism>
<dbReference type="Proteomes" id="UP001060085">
    <property type="component" value="Linkage Group LG08"/>
</dbReference>
<comment type="caution">
    <text evidence="1">The sequence shown here is derived from an EMBL/GenBank/DDBJ whole genome shotgun (WGS) entry which is preliminary data.</text>
</comment>
<protein>
    <submittedName>
        <fullName evidence="1">Uncharacterized protein</fullName>
    </submittedName>
</protein>
<keyword evidence="2" id="KW-1185">Reference proteome</keyword>
<gene>
    <name evidence="1" type="ORF">M9H77_33878</name>
</gene>
<proteinExistence type="predicted"/>
<reference evidence="2" key="1">
    <citation type="journal article" date="2023" name="Nat. Plants">
        <title>Single-cell RNA sequencing provides a high-resolution roadmap for understanding the multicellular compartmentation of specialized metabolism.</title>
        <authorList>
            <person name="Sun S."/>
            <person name="Shen X."/>
            <person name="Li Y."/>
            <person name="Li Y."/>
            <person name="Wang S."/>
            <person name="Li R."/>
            <person name="Zhang H."/>
            <person name="Shen G."/>
            <person name="Guo B."/>
            <person name="Wei J."/>
            <person name="Xu J."/>
            <person name="St-Pierre B."/>
            <person name="Chen S."/>
            <person name="Sun C."/>
        </authorList>
    </citation>
    <scope>NUCLEOTIDE SEQUENCE [LARGE SCALE GENOMIC DNA]</scope>
</reference>
<dbReference type="EMBL" id="CM044708">
    <property type="protein sequence ID" value="KAI5647873.1"/>
    <property type="molecule type" value="Genomic_DNA"/>
</dbReference>
<sequence length="456" mass="50015">MANILLIPLCIILFSLGSSMVEISKFSIREATVEDTKLAFKQNRVTSRQLVDFYLEEIQKLNPILNAVIEVNPDALALADEADRERKAQKPESQLGLAGTPIILKDNIATKDKLNTTAGYYALLGSIVPQDAGVKHFGSILCPANANSVVGIKPTVGLTSRAGVVPFSAPQDTVGAVSDAVHVLDAIVGYDPDDAASGGVSRYIPKGGYSQYLKHDGVKGKRLGIMRYSFAGFGNNSQLLETYKPHLRTLRQRGAVLVDIVDTSNFDILTATMFSNQQKAMSVEFKQAINTYLKQLVTSQVRSLADLISFNKKFSKLATMEWDHLRHNGVMLLKCYLQEKLKEYGQDIFEASQKTKGIGVKEKLARLNISKASKDGFEKLMKENKLNALVTPNFNIYYFLSARGYPGINVPAGYDSNGIPYGITFGGLKGWETKLIEIGYAFDQATRSGSLLHLAI</sequence>
<evidence type="ECO:0000313" key="2">
    <source>
        <dbReference type="Proteomes" id="UP001060085"/>
    </source>
</evidence>
<name>A0ACB9ZLE4_CATRO</name>
<accession>A0ACB9ZLE4</accession>